<feature type="transmembrane region" description="Helical" evidence="2">
    <location>
        <begin position="15"/>
        <end position="37"/>
    </location>
</feature>
<evidence type="ECO:0000256" key="2">
    <source>
        <dbReference type="SAM" id="Phobius"/>
    </source>
</evidence>
<evidence type="ECO:0000256" key="1">
    <source>
        <dbReference type="SAM" id="MobiDB-lite"/>
    </source>
</evidence>
<sequence length="155" mass="17484">MSDLGDEFIIESYKVAWLIWIQLVVMFLLIILLFFGFSAFTLEPSSSSTASPSTATAAAPPPHLNNPSSSHRRDKAEVQRTTRDRASIAEFTREVQNVQNREESSSKDSSFLRIFRNPNHPCNYFDVAKQAVLKCLGLDSSSESSRRSDQHDKQE</sequence>
<keyword evidence="2" id="KW-0472">Membrane</keyword>
<dbReference type="PANTHER" id="PTHR35771">
    <property type="entry name" value="TRANSMEMBRANE PROTEIN-RELATED"/>
    <property type="match status" value="1"/>
</dbReference>
<evidence type="ECO:0000313" key="4">
    <source>
        <dbReference type="Proteomes" id="UP001567538"/>
    </source>
</evidence>
<reference evidence="3 4" key="1">
    <citation type="submission" date="2024-06" db="EMBL/GenBank/DDBJ databases">
        <title>A chromosome level genome sequence of Diviner's sage (Salvia divinorum).</title>
        <authorList>
            <person name="Ford S.A."/>
            <person name="Ro D.-K."/>
            <person name="Ness R.W."/>
            <person name="Phillips M.A."/>
        </authorList>
    </citation>
    <scope>NUCLEOTIDE SEQUENCE [LARGE SCALE GENOMIC DNA]</scope>
    <source>
        <strain evidence="3">SAF-2024a</strain>
        <tissue evidence="3">Leaf</tissue>
    </source>
</reference>
<accession>A0ABD1IJI3</accession>
<protein>
    <submittedName>
        <fullName evidence="3">Uncharacterized protein</fullName>
    </submittedName>
</protein>
<feature type="compositionally biased region" description="Low complexity" evidence="1">
    <location>
        <begin position="49"/>
        <end position="58"/>
    </location>
</feature>
<keyword evidence="2" id="KW-1133">Transmembrane helix</keyword>
<name>A0ABD1IJI3_SALDI</name>
<dbReference type="EMBL" id="JBEAFC010000002">
    <property type="protein sequence ID" value="KAL1567993.1"/>
    <property type="molecule type" value="Genomic_DNA"/>
</dbReference>
<comment type="caution">
    <text evidence="3">The sequence shown here is derived from an EMBL/GenBank/DDBJ whole genome shotgun (WGS) entry which is preliminary data.</text>
</comment>
<dbReference type="AlphaFoldDB" id="A0ABD1IJI3"/>
<feature type="compositionally biased region" description="Basic and acidic residues" evidence="1">
    <location>
        <begin position="74"/>
        <end position="93"/>
    </location>
</feature>
<keyword evidence="4" id="KW-1185">Reference proteome</keyword>
<organism evidence="3 4">
    <name type="scientific">Salvia divinorum</name>
    <name type="common">Maria pastora</name>
    <name type="synonym">Diviner's sage</name>
    <dbReference type="NCBI Taxonomy" id="28513"/>
    <lineage>
        <taxon>Eukaryota</taxon>
        <taxon>Viridiplantae</taxon>
        <taxon>Streptophyta</taxon>
        <taxon>Embryophyta</taxon>
        <taxon>Tracheophyta</taxon>
        <taxon>Spermatophyta</taxon>
        <taxon>Magnoliopsida</taxon>
        <taxon>eudicotyledons</taxon>
        <taxon>Gunneridae</taxon>
        <taxon>Pentapetalae</taxon>
        <taxon>asterids</taxon>
        <taxon>lamiids</taxon>
        <taxon>Lamiales</taxon>
        <taxon>Lamiaceae</taxon>
        <taxon>Nepetoideae</taxon>
        <taxon>Mentheae</taxon>
        <taxon>Salviinae</taxon>
        <taxon>Salvia</taxon>
        <taxon>Salvia subgen. Calosphace</taxon>
    </lineage>
</organism>
<feature type="region of interest" description="Disordered" evidence="1">
    <location>
        <begin position="49"/>
        <end position="106"/>
    </location>
</feature>
<gene>
    <name evidence="3" type="ORF">AAHA92_03405</name>
</gene>
<evidence type="ECO:0000313" key="3">
    <source>
        <dbReference type="EMBL" id="KAL1567993.1"/>
    </source>
</evidence>
<proteinExistence type="predicted"/>
<dbReference type="Proteomes" id="UP001567538">
    <property type="component" value="Unassembled WGS sequence"/>
</dbReference>
<dbReference type="PANTHER" id="PTHR35771:SF3">
    <property type="entry name" value="TRANSMEMBRANE PROTEIN"/>
    <property type="match status" value="1"/>
</dbReference>
<keyword evidence="2" id="KW-0812">Transmembrane</keyword>